<dbReference type="Proteomes" id="UP001283361">
    <property type="component" value="Unassembled WGS sequence"/>
</dbReference>
<protein>
    <submittedName>
        <fullName evidence="1">Uncharacterized protein</fullName>
    </submittedName>
</protein>
<evidence type="ECO:0000313" key="2">
    <source>
        <dbReference type="Proteomes" id="UP001283361"/>
    </source>
</evidence>
<organism evidence="1 2">
    <name type="scientific">Elysia crispata</name>
    <name type="common">lettuce slug</name>
    <dbReference type="NCBI Taxonomy" id="231223"/>
    <lineage>
        <taxon>Eukaryota</taxon>
        <taxon>Metazoa</taxon>
        <taxon>Spiralia</taxon>
        <taxon>Lophotrochozoa</taxon>
        <taxon>Mollusca</taxon>
        <taxon>Gastropoda</taxon>
        <taxon>Heterobranchia</taxon>
        <taxon>Euthyneura</taxon>
        <taxon>Panpulmonata</taxon>
        <taxon>Sacoglossa</taxon>
        <taxon>Placobranchoidea</taxon>
        <taxon>Plakobranchidae</taxon>
        <taxon>Elysia</taxon>
    </lineage>
</organism>
<dbReference type="EMBL" id="JAWDGP010005555">
    <property type="protein sequence ID" value="KAK3756120.1"/>
    <property type="molecule type" value="Genomic_DNA"/>
</dbReference>
<proteinExistence type="predicted"/>
<gene>
    <name evidence="1" type="ORF">RRG08_033005</name>
</gene>
<reference evidence="1" key="1">
    <citation type="journal article" date="2023" name="G3 (Bethesda)">
        <title>A reference genome for the long-term kleptoplast-retaining sea slug Elysia crispata morphotype clarki.</title>
        <authorList>
            <person name="Eastman K.E."/>
            <person name="Pendleton A.L."/>
            <person name="Shaikh M.A."/>
            <person name="Suttiyut T."/>
            <person name="Ogas R."/>
            <person name="Tomko P."/>
            <person name="Gavelis G."/>
            <person name="Widhalm J.R."/>
            <person name="Wisecaver J.H."/>
        </authorList>
    </citation>
    <scope>NUCLEOTIDE SEQUENCE</scope>
    <source>
        <strain evidence="1">ECLA1</strain>
    </source>
</reference>
<name>A0AAE1D458_9GAST</name>
<accession>A0AAE1D458</accession>
<keyword evidence="2" id="KW-1185">Reference proteome</keyword>
<sequence length="186" mass="21045">MTTLTSIQNTVDINKPFRNPLTAARCLVMYCHQMRPWRRPPLCICAICDKDLRTSRDRVAQCRNHRCTESSTRRASWLISSLTGCSIAVTIHGKQGKVKWESFEKSRFGVHIPNSSGPARLEYSRPLSQLIESTFRCQGPVMPVNATSVGHTRDSNTLCAHHSSLFFCYRLLVPNHVTRSSPTTRV</sequence>
<evidence type="ECO:0000313" key="1">
    <source>
        <dbReference type="EMBL" id="KAK3756120.1"/>
    </source>
</evidence>
<dbReference type="AlphaFoldDB" id="A0AAE1D458"/>
<comment type="caution">
    <text evidence="1">The sequence shown here is derived from an EMBL/GenBank/DDBJ whole genome shotgun (WGS) entry which is preliminary data.</text>
</comment>